<evidence type="ECO:0000259" key="1">
    <source>
        <dbReference type="Pfam" id="PF08349"/>
    </source>
</evidence>
<sequence>MRQFPRPRIVSSKCIEFEPCRYNGLIIRSKVVEGLKKYADFQPVCPEVEIGLGVPRDTVNIAEIDGKIELLQPATGRKLTEEMKEFSESFLNSIKDIDGFILKNKSPSCGLKSVRVYNELKNSRPRTDGVGLFAGSVLQKFPYLAIEDEGRIRNLILRENFFTKLFTLADFREVIESGDFNDLLAFQSKNKLLLLSYNQEYSQKMGKVLSNRHDKPLNELKKDYQDLLLKCLSSPQKVTSNINVLMHAMGYFSKKLTSPEKAFFLDTLEKYREGSIPLLVIINLIKSWIIRFNEDYLDKQTFFQPYPEDLMQVTFIYDKMGK</sequence>
<dbReference type="InterPro" id="IPR013560">
    <property type="entry name" value="DUF1722"/>
</dbReference>
<dbReference type="RefSeq" id="WP_013824879.1">
    <property type="nucleotide sequence ID" value="NC_015574.1"/>
</dbReference>
<dbReference type="GeneID" id="10667817"/>
<name>F6D314_METPW</name>
<dbReference type="HOGENOM" id="CLU_076318_0_1_2"/>
<evidence type="ECO:0000313" key="2">
    <source>
        <dbReference type="EMBL" id="AEG17377.1"/>
    </source>
</evidence>
<dbReference type="PANTHER" id="PTHR30087">
    <property type="entry name" value="INNER MEMBRANE PROTEIN"/>
    <property type="match status" value="1"/>
</dbReference>
<dbReference type="OrthoDB" id="2675at2157"/>
<dbReference type="PANTHER" id="PTHR30087:SF0">
    <property type="entry name" value="INNER MEMBRANE PROTEIN"/>
    <property type="match status" value="1"/>
</dbReference>
<protein>
    <recommendedName>
        <fullName evidence="1">DUF1722 domain-containing protein</fullName>
    </recommendedName>
</protein>
<evidence type="ECO:0000313" key="3">
    <source>
        <dbReference type="Proteomes" id="UP000009231"/>
    </source>
</evidence>
<dbReference type="Proteomes" id="UP000009231">
    <property type="component" value="Chromosome"/>
</dbReference>
<proteinExistence type="predicted"/>
<dbReference type="Pfam" id="PF08349">
    <property type="entry name" value="DUF1722"/>
    <property type="match status" value="1"/>
</dbReference>
<dbReference type="InterPro" id="IPR017087">
    <property type="entry name" value="UCP037004"/>
</dbReference>
<dbReference type="EMBL" id="CP002772">
    <property type="protein sequence ID" value="AEG17377.1"/>
    <property type="molecule type" value="Genomic_DNA"/>
</dbReference>
<reference evidence="2 3" key="1">
    <citation type="journal article" date="2014" name="Int. J. Syst. Evol. Microbiol.">
        <title>Methanobacterium paludis sp. nov. and a novel strain of Methanobacterium lacus isolated from northern peatlands.</title>
        <authorList>
            <person name="Cadillo-Quiroz H."/>
            <person name="Brauer S.L."/>
            <person name="Goodson N."/>
            <person name="Yavitt J.B."/>
            <person name="Zinder S.H."/>
        </authorList>
    </citation>
    <scope>NUCLEOTIDE SEQUENCE [LARGE SCALE GENOMIC DNA]</scope>
    <source>
        <strain evidence="3">DSM 25820 / JCM 18151 / SWAN1</strain>
    </source>
</reference>
<gene>
    <name evidence="2" type="ordered locus">MSWAN_0333</name>
</gene>
<dbReference type="AlphaFoldDB" id="F6D314"/>
<accession>F6D314</accession>
<keyword evidence="3" id="KW-1185">Reference proteome</keyword>
<dbReference type="InterPro" id="IPR007553">
    <property type="entry name" value="2-thiour_desulf"/>
</dbReference>
<feature type="domain" description="DUF1722" evidence="1">
    <location>
        <begin position="191"/>
        <end position="307"/>
    </location>
</feature>
<dbReference type="Pfam" id="PF04463">
    <property type="entry name" value="2-thiour_desulf"/>
    <property type="match status" value="1"/>
</dbReference>
<dbReference type="KEGG" id="mew:MSWAN_0333"/>
<dbReference type="eggNOG" id="arCOG04848">
    <property type="taxonomic scope" value="Archaea"/>
</dbReference>
<dbReference type="PIRSF" id="PIRSF037004">
    <property type="entry name" value="UCP037004"/>
    <property type="match status" value="1"/>
</dbReference>
<dbReference type="STRING" id="868131.MSWAN_0333"/>
<organism evidence="2 3">
    <name type="scientific">Methanobacterium paludis (strain DSM 25820 / JCM 18151 / SWAN1)</name>
    <dbReference type="NCBI Taxonomy" id="868131"/>
    <lineage>
        <taxon>Archaea</taxon>
        <taxon>Methanobacteriati</taxon>
        <taxon>Methanobacteriota</taxon>
        <taxon>Methanomada group</taxon>
        <taxon>Methanobacteria</taxon>
        <taxon>Methanobacteriales</taxon>
        <taxon>Methanobacteriaceae</taxon>
        <taxon>Methanobacterium</taxon>
    </lineage>
</organism>